<evidence type="ECO:0000313" key="3">
    <source>
        <dbReference type="Proteomes" id="UP000798951"/>
    </source>
</evidence>
<proteinExistence type="predicted"/>
<evidence type="ECO:0000256" key="1">
    <source>
        <dbReference type="SAM" id="MobiDB-lite"/>
    </source>
</evidence>
<dbReference type="Proteomes" id="UP000798951">
    <property type="component" value="Unassembled WGS sequence"/>
</dbReference>
<name>A0ABQ6YRT2_9NOCA</name>
<evidence type="ECO:0000313" key="2">
    <source>
        <dbReference type="EMBL" id="KAF0848201.1"/>
    </source>
</evidence>
<feature type="compositionally biased region" description="Pro residues" evidence="1">
    <location>
        <begin position="52"/>
        <end position="67"/>
    </location>
</feature>
<reference evidence="2 3" key="1">
    <citation type="submission" date="2019-07" db="EMBL/GenBank/DDBJ databases">
        <title>Genomic Encyclopedia of Type Strains, Phase IV (KMG-IV): sequencing the most valuable type-strain genomes for metagenomic binning, comparative biology and taxonomic classification.</title>
        <authorList>
            <person name="Goeker M."/>
        </authorList>
    </citation>
    <scope>NUCLEOTIDE SEQUENCE [LARGE SCALE GENOMIC DNA]</scope>
    <source>
        <strain evidence="2 3">DSM 44831</strain>
    </source>
</reference>
<feature type="compositionally biased region" description="Low complexity" evidence="1">
    <location>
        <begin position="92"/>
        <end position="107"/>
    </location>
</feature>
<dbReference type="EMBL" id="VMSD01000002">
    <property type="protein sequence ID" value="KAF0848201.1"/>
    <property type="molecule type" value="Genomic_DNA"/>
</dbReference>
<comment type="caution">
    <text evidence="2">The sequence shown here is derived from an EMBL/GenBank/DDBJ whole genome shotgun (WGS) entry which is preliminary data.</text>
</comment>
<organism evidence="2 3">
    <name type="scientific">Nocardia caishijiensis</name>
    <dbReference type="NCBI Taxonomy" id="184756"/>
    <lineage>
        <taxon>Bacteria</taxon>
        <taxon>Bacillati</taxon>
        <taxon>Actinomycetota</taxon>
        <taxon>Actinomycetes</taxon>
        <taxon>Mycobacteriales</taxon>
        <taxon>Nocardiaceae</taxon>
        <taxon>Nocardia</taxon>
    </lineage>
</organism>
<keyword evidence="3" id="KW-1185">Reference proteome</keyword>
<accession>A0ABQ6YRT2</accession>
<feature type="compositionally biased region" description="Low complexity" evidence="1">
    <location>
        <begin position="11"/>
        <end position="51"/>
    </location>
</feature>
<protein>
    <submittedName>
        <fullName evidence="2">Uncharacterized protein</fullName>
    </submittedName>
</protein>
<gene>
    <name evidence="2" type="ORF">FNL39_102349</name>
</gene>
<feature type="region of interest" description="Disordered" evidence="1">
    <location>
        <begin position="1"/>
        <end position="110"/>
    </location>
</feature>
<sequence length="326" mass="33753">MSSLNSCPRKAAPTPAAAACAEMSAPSSVTVPPTTLPASLPTVEPAVSARAPVPPPNTPPTAPPTAPPKVARPRSVQPNLSAVRSPLDTWMSRAARSTPPSSSASKAAPRRASRAAALAAPRVSMRAMSCLIAIRTAIWPATRAATPATAPTPVQDVANATDSSTAVTIIVPMITSLVCSMSFAPSSSSVAWVSHHLRTAVIVAWSPDSSLSRKVAMAVWVSPSDIAVSAAFSASAAASSTVSRVVATAVHPSATRRMAVSSPSGQSPAPRMYLATHCSSSGISMPITGRPRPGRSARRARCPVSGRCRRWSPCWYRAGSWWWPGR</sequence>